<feature type="compositionally biased region" description="Basic and acidic residues" evidence="7">
    <location>
        <begin position="24"/>
        <end position="34"/>
    </location>
</feature>
<keyword evidence="3" id="KW-0677">Repeat</keyword>
<dbReference type="EMBL" id="NEDP02005520">
    <property type="protein sequence ID" value="OWF39594.1"/>
    <property type="molecule type" value="Genomic_DNA"/>
</dbReference>
<gene>
    <name evidence="9" type="ORF">KP79_PYT22192</name>
</gene>
<dbReference type="InterPro" id="IPR040141">
    <property type="entry name" value="ZPR1"/>
</dbReference>
<dbReference type="PANTHER" id="PTHR10876:SF0">
    <property type="entry name" value="ZINC FINGER PROTEIN ZPR1"/>
    <property type="match status" value="1"/>
</dbReference>
<dbReference type="PANTHER" id="PTHR10876">
    <property type="entry name" value="ZINC FINGER PROTEIN ZPR1"/>
    <property type="match status" value="1"/>
</dbReference>
<accession>A0A210PT13</accession>
<feature type="domain" description="Zinc finger ZPR1-type" evidence="8">
    <location>
        <begin position="237"/>
        <end position="398"/>
    </location>
</feature>
<dbReference type="Proteomes" id="UP000242188">
    <property type="component" value="Unassembled WGS sequence"/>
</dbReference>
<organism evidence="9 10">
    <name type="scientific">Mizuhopecten yessoensis</name>
    <name type="common">Japanese scallop</name>
    <name type="synonym">Patinopecten yessoensis</name>
    <dbReference type="NCBI Taxonomy" id="6573"/>
    <lineage>
        <taxon>Eukaryota</taxon>
        <taxon>Metazoa</taxon>
        <taxon>Spiralia</taxon>
        <taxon>Lophotrochozoa</taxon>
        <taxon>Mollusca</taxon>
        <taxon>Bivalvia</taxon>
        <taxon>Autobranchia</taxon>
        <taxon>Pteriomorphia</taxon>
        <taxon>Pectinida</taxon>
        <taxon>Pectinoidea</taxon>
        <taxon>Pectinidae</taxon>
        <taxon>Mizuhopecten</taxon>
    </lineage>
</organism>
<protein>
    <recommendedName>
        <fullName evidence="6">Zinc finger protein ZPR1</fullName>
    </recommendedName>
</protein>
<evidence type="ECO:0000313" key="10">
    <source>
        <dbReference type="Proteomes" id="UP000242188"/>
    </source>
</evidence>
<keyword evidence="2" id="KW-0479">Metal-binding</keyword>
<keyword evidence="5" id="KW-0862">Zinc</keyword>
<evidence type="ECO:0000256" key="6">
    <source>
        <dbReference type="ARBA" id="ARBA00074960"/>
    </source>
</evidence>
<dbReference type="InterPro" id="IPR042452">
    <property type="entry name" value="ZPR1_Znf1/2"/>
</dbReference>
<dbReference type="GO" id="GO:0008270">
    <property type="term" value="F:zinc ion binding"/>
    <property type="evidence" value="ECO:0007669"/>
    <property type="project" value="UniProtKB-KW"/>
</dbReference>
<dbReference type="NCBIfam" id="TIGR00310">
    <property type="entry name" value="ZPR1_znf"/>
    <property type="match status" value="2"/>
</dbReference>
<evidence type="ECO:0000256" key="3">
    <source>
        <dbReference type="ARBA" id="ARBA00022737"/>
    </source>
</evidence>
<comment type="similarity">
    <text evidence="1">Belongs to the ZPR1 family.</text>
</comment>
<keyword evidence="10" id="KW-1185">Reference proteome</keyword>
<dbReference type="STRING" id="6573.A0A210PT13"/>
<evidence type="ECO:0000256" key="7">
    <source>
        <dbReference type="SAM" id="MobiDB-lite"/>
    </source>
</evidence>
<dbReference type="FunFam" id="2.60.120.1040:FF:000001">
    <property type="entry name" value="Zinc finger protein ZPR1"/>
    <property type="match status" value="1"/>
</dbReference>
<dbReference type="Gene3D" id="2.60.120.1040">
    <property type="entry name" value="ZPR1, A/B domain"/>
    <property type="match status" value="2"/>
</dbReference>
<dbReference type="InterPro" id="IPR042451">
    <property type="entry name" value="ZPR1_A/B_dom"/>
</dbReference>
<feature type="domain" description="Zinc finger ZPR1-type" evidence="8">
    <location>
        <begin position="47"/>
        <end position="203"/>
    </location>
</feature>
<dbReference type="InterPro" id="IPR056180">
    <property type="entry name" value="ZPR1_jr_dom"/>
</dbReference>
<dbReference type="FunFam" id="2.60.120.1040:FF:000003">
    <property type="entry name" value="Zinc finger protein zpr1"/>
    <property type="match status" value="1"/>
</dbReference>
<dbReference type="FunFam" id="2.20.25.420:FF:000003">
    <property type="entry name" value="zinc finger protein ZPR1"/>
    <property type="match status" value="1"/>
</dbReference>
<dbReference type="OrthoDB" id="308464at2759"/>
<reference evidence="9 10" key="1">
    <citation type="journal article" date="2017" name="Nat. Ecol. Evol.">
        <title>Scallop genome provides insights into evolution of bilaterian karyotype and development.</title>
        <authorList>
            <person name="Wang S."/>
            <person name="Zhang J."/>
            <person name="Jiao W."/>
            <person name="Li J."/>
            <person name="Xun X."/>
            <person name="Sun Y."/>
            <person name="Guo X."/>
            <person name="Huan P."/>
            <person name="Dong B."/>
            <person name="Zhang L."/>
            <person name="Hu X."/>
            <person name="Sun X."/>
            <person name="Wang J."/>
            <person name="Zhao C."/>
            <person name="Wang Y."/>
            <person name="Wang D."/>
            <person name="Huang X."/>
            <person name="Wang R."/>
            <person name="Lv J."/>
            <person name="Li Y."/>
            <person name="Zhang Z."/>
            <person name="Liu B."/>
            <person name="Lu W."/>
            <person name="Hui Y."/>
            <person name="Liang J."/>
            <person name="Zhou Z."/>
            <person name="Hou R."/>
            <person name="Li X."/>
            <person name="Liu Y."/>
            <person name="Li H."/>
            <person name="Ning X."/>
            <person name="Lin Y."/>
            <person name="Zhao L."/>
            <person name="Xing Q."/>
            <person name="Dou J."/>
            <person name="Li Y."/>
            <person name="Mao J."/>
            <person name="Guo H."/>
            <person name="Dou H."/>
            <person name="Li T."/>
            <person name="Mu C."/>
            <person name="Jiang W."/>
            <person name="Fu Q."/>
            <person name="Fu X."/>
            <person name="Miao Y."/>
            <person name="Liu J."/>
            <person name="Yu Q."/>
            <person name="Li R."/>
            <person name="Liao H."/>
            <person name="Li X."/>
            <person name="Kong Y."/>
            <person name="Jiang Z."/>
            <person name="Chourrout D."/>
            <person name="Li R."/>
            <person name="Bao Z."/>
        </authorList>
    </citation>
    <scope>NUCLEOTIDE SEQUENCE [LARGE SCALE GENOMIC DNA]</scope>
    <source>
        <strain evidence="9 10">PY_sf001</strain>
    </source>
</reference>
<dbReference type="InterPro" id="IPR004457">
    <property type="entry name" value="Znf_ZPR1"/>
</dbReference>
<dbReference type="FunFam" id="2.20.25.420:FF:000001">
    <property type="entry name" value="Zinc finger protein ZPR1"/>
    <property type="match status" value="1"/>
</dbReference>
<feature type="region of interest" description="Disordered" evidence="7">
    <location>
        <begin position="18"/>
        <end position="37"/>
    </location>
</feature>
<comment type="caution">
    <text evidence="9">The sequence shown here is derived from an EMBL/GenBank/DDBJ whole genome shotgun (WGS) entry which is preliminary data.</text>
</comment>
<dbReference type="Pfam" id="PF03367">
    <property type="entry name" value="Zn_ribbon_ZPR1"/>
    <property type="match status" value="2"/>
</dbReference>
<evidence type="ECO:0000313" key="9">
    <source>
        <dbReference type="EMBL" id="OWF39594.1"/>
    </source>
</evidence>
<sequence>MNGTITLQICREQDLTMAENTEQSENKPIFRDLTADEEDPDITEIESLCLQCKKDGMTRLFLTRIPFFREVILSSFSCDHCGYKNCELQPANSIQEQGVNYTVEVEEEQDLNRQIVQSERATVSIPSLEFEAPPGKGVLTTIEGVIDGAVSGLNLDQPSRREQSPEIASKIDDVILKLTMLKTLREPFTLVVDDPTGNSYVENPYPLSDPNAKVKHYTRTADQDEALGLTTVMTFQTNCPNCNSPCSTHMKMVAIPHFKEVIIMATNCDACGSRTNEVKSASGIEPKGCRITLKLTDPIDMSRDVLKSETCSIGIPEMDFETDFGTLGGKFTTLEGLLQNVKDHLSGPNSFFQGDSSQPERKSKLDDFCNQLDKVIDGEMMGIHFVLDDPAGNSYLQNVYAPDDDPELEIVHYERDYDQNEVLGINDMKTEGL</sequence>
<evidence type="ECO:0000256" key="4">
    <source>
        <dbReference type="ARBA" id="ARBA00022771"/>
    </source>
</evidence>
<name>A0A210PT13_MIZYE</name>
<keyword evidence="4" id="KW-0863">Zinc-finger</keyword>
<proteinExistence type="inferred from homology"/>
<evidence type="ECO:0000259" key="8">
    <source>
        <dbReference type="SMART" id="SM00709"/>
    </source>
</evidence>
<evidence type="ECO:0000256" key="2">
    <source>
        <dbReference type="ARBA" id="ARBA00022723"/>
    </source>
</evidence>
<dbReference type="GO" id="GO:0005634">
    <property type="term" value="C:nucleus"/>
    <property type="evidence" value="ECO:0007669"/>
    <property type="project" value="TreeGrafter"/>
</dbReference>
<dbReference type="GO" id="GO:0048731">
    <property type="term" value="P:system development"/>
    <property type="evidence" value="ECO:0007669"/>
    <property type="project" value="UniProtKB-ARBA"/>
</dbReference>
<evidence type="ECO:0000256" key="1">
    <source>
        <dbReference type="ARBA" id="ARBA00008354"/>
    </source>
</evidence>
<dbReference type="Pfam" id="PF22794">
    <property type="entry name" value="jr-ZPR1"/>
    <property type="match status" value="2"/>
</dbReference>
<evidence type="ECO:0000256" key="5">
    <source>
        <dbReference type="ARBA" id="ARBA00022833"/>
    </source>
</evidence>
<dbReference type="SMART" id="SM00709">
    <property type="entry name" value="Zpr1"/>
    <property type="match status" value="2"/>
</dbReference>
<dbReference type="AlphaFoldDB" id="A0A210PT13"/>
<dbReference type="Gene3D" id="2.20.25.420">
    <property type="entry name" value="ZPR1, zinc finger domain"/>
    <property type="match status" value="2"/>
</dbReference>